<gene>
    <name evidence="2" type="ORF">RJ640_012368</name>
</gene>
<accession>A0AA88U0Y5</accession>
<proteinExistence type="predicted"/>
<dbReference type="AlphaFoldDB" id="A0AA88U0Y5"/>
<sequence>MRETGAKRKRSNRMMFCTTDPLVLDRVLGLLATKHHKQLSLANLTVYNYRIQFILMGLLDMYNSGGAIEAIEVSSRLAITIRGREASRFGAYSNLKPRFFCEL</sequence>
<name>A0AA88U0Y5_9ASTE</name>
<evidence type="ECO:0000313" key="3">
    <source>
        <dbReference type="Proteomes" id="UP001187471"/>
    </source>
</evidence>
<protein>
    <submittedName>
        <fullName evidence="2">Uncharacterized protein</fullName>
    </submittedName>
</protein>
<keyword evidence="1" id="KW-0119">Carbohydrate metabolism</keyword>
<comment type="caution">
    <text evidence="2">The sequence shown here is derived from an EMBL/GenBank/DDBJ whole genome shotgun (WGS) entry which is preliminary data.</text>
</comment>
<evidence type="ECO:0000313" key="2">
    <source>
        <dbReference type="EMBL" id="KAK2967888.1"/>
    </source>
</evidence>
<keyword evidence="3" id="KW-1185">Reference proteome</keyword>
<dbReference type="InterPro" id="IPR008811">
    <property type="entry name" value="Glycosyl_hydrolases_36"/>
</dbReference>
<reference evidence="2" key="1">
    <citation type="submission" date="2022-12" db="EMBL/GenBank/DDBJ databases">
        <title>Draft genome assemblies for two species of Escallonia (Escalloniales).</title>
        <authorList>
            <person name="Chanderbali A."/>
            <person name="Dervinis C."/>
            <person name="Anghel I."/>
            <person name="Soltis D."/>
            <person name="Soltis P."/>
            <person name="Zapata F."/>
        </authorList>
    </citation>
    <scope>NUCLEOTIDE SEQUENCE</scope>
    <source>
        <strain evidence="2">UCBG92.1500</strain>
        <tissue evidence="2">Leaf</tissue>
    </source>
</reference>
<organism evidence="2 3">
    <name type="scientific">Escallonia rubra</name>
    <dbReference type="NCBI Taxonomy" id="112253"/>
    <lineage>
        <taxon>Eukaryota</taxon>
        <taxon>Viridiplantae</taxon>
        <taxon>Streptophyta</taxon>
        <taxon>Embryophyta</taxon>
        <taxon>Tracheophyta</taxon>
        <taxon>Spermatophyta</taxon>
        <taxon>Magnoliopsida</taxon>
        <taxon>eudicotyledons</taxon>
        <taxon>Gunneridae</taxon>
        <taxon>Pentapetalae</taxon>
        <taxon>asterids</taxon>
        <taxon>campanulids</taxon>
        <taxon>Escalloniales</taxon>
        <taxon>Escalloniaceae</taxon>
        <taxon>Escallonia</taxon>
    </lineage>
</organism>
<evidence type="ECO:0000256" key="1">
    <source>
        <dbReference type="ARBA" id="ARBA00023277"/>
    </source>
</evidence>
<dbReference type="Pfam" id="PF05691">
    <property type="entry name" value="Raffinose_syn"/>
    <property type="match status" value="1"/>
</dbReference>
<dbReference type="Proteomes" id="UP001187471">
    <property type="component" value="Unassembled WGS sequence"/>
</dbReference>
<dbReference type="EMBL" id="JAVXUO010002976">
    <property type="protein sequence ID" value="KAK2967888.1"/>
    <property type="molecule type" value="Genomic_DNA"/>
</dbReference>